<sequence length="62" mass="6891">MAFIDGDQALLEAGIVILDRLPPRCLDSACLISSNPYSSVFVEFELLCFTRTFLHLDVCSSH</sequence>
<protein>
    <submittedName>
        <fullName evidence="1">Uncharacterized protein</fullName>
    </submittedName>
</protein>
<accession>A0A0A9FFC4</accession>
<proteinExistence type="predicted"/>
<reference evidence="1" key="2">
    <citation type="journal article" date="2015" name="Data Brief">
        <title>Shoot transcriptome of the giant reed, Arundo donax.</title>
        <authorList>
            <person name="Barrero R.A."/>
            <person name="Guerrero F.D."/>
            <person name="Moolhuijzen P."/>
            <person name="Goolsby J.A."/>
            <person name="Tidwell J."/>
            <person name="Bellgard S.E."/>
            <person name="Bellgard M.I."/>
        </authorList>
    </citation>
    <scope>NUCLEOTIDE SEQUENCE</scope>
    <source>
        <tissue evidence="1">Shoot tissue taken approximately 20 cm above the soil surface</tissue>
    </source>
</reference>
<dbReference type="AlphaFoldDB" id="A0A0A9FFC4"/>
<reference evidence="1" key="1">
    <citation type="submission" date="2014-09" db="EMBL/GenBank/DDBJ databases">
        <authorList>
            <person name="Magalhaes I.L.F."/>
            <person name="Oliveira U."/>
            <person name="Santos F.R."/>
            <person name="Vidigal T.H.D.A."/>
            <person name="Brescovit A.D."/>
            <person name="Santos A.J."/>
        </authorList>
    </citation>
    <scope>NUCLEOTIDE SEQUENCE</scope>
    <source>
        <tissue evidence="1">Shoot tissue taken approximately 20 cm above the soil surface</tissue>
    </source>
</reference>
<dbReference type="EMBL" id="GBRH01189065">
    <property type="protein sequence ID" value="JAE08831.1"/>
    <property type="molecule type" value="Transcribed_RNA"/>
</dbReference>
<evidence type="ECO:0000313" key="1">
    <source>
        <dbReference type="EMBL" id="JAE08831.1"/>
    </source>
</evidence>
<name>A0A0A9FFC4_ARUDO</name>
<organism evidence="1">
    <name type="scientific">Arundo donax</name>
    <name type="common">Giant reed</name>
    <name type="synonym">Donax arundinaceus</name>
    <dbReference type="NCBI Taxonomy" id="35708"/>
    <lineage>
        <taxon>Eukaryota</taxon>
        <taxon>Viridiplantae</taxon>
        <taxon>Streptophyta</taxon>
        <taxon>Embryophyta</taxon>
        <taxon>Tracheophyta</taxon>
        <taxon>Spermatophyta</taxon>
        <taxon>Magnoliopsida</taxon>
        <taxon>Liliopsida</taxon>
        <taxon>Poales</taxon>
        <taxon>Poaceae</taxon>
        <taxon>PACMAD clade</taxon>
        <taxon>Arundinoideae</taxon>
        <taxon>Arundineae</taxon>
        <taxon>Arundo</taxon>
    </lineage>
</organism>